<comment type="caution">
    <text evidence="2">The sequence shown here is derived from an EMBL/GenBank/DDBJ whole genome shotgun (WGS) entry which is preliminary data.</text>
</comment>
<dbReference type="EMBL" id="JBBPBM010000080">
    <property type="protein sequence ID" value="KAK8510876.1"/>
    <property type="molecule type" value="Genomic_DNA"/>
</dbReference>
<accession>A0ABR2BUR6</accession>
<reference evidence="2 3" key="1">
    <citation type="journal article" date="2024" name="G3 (Bethesda)">
        <title>Genome assembly of Hibiscus sabdariffa L. provides insights into metabolisms of medicinal natural products.</title>
        <authorList>
            <person name="Kim T."/>
        </authorList>
    </citation>
    <scope>NUCLEOTIDE SEQUENCE [LARGE SCALE GENOMIC DNA]</scope>
    <source>
        <strain evidence="2">TK-2024</strain>
        <tissue evidence="2">Old leaves</tissue>
    </source>
</reference>
<keyword evidence="1" id="KW-0472">Membrane</keyword>
<evidence type="ECO:0000256" key="1">
    <source>
        <dbReference type="SAM" id="Phobius"/>
    </source>
</evidence>
<evidence type="ECO:0000313" key="3">
    <source>
        <dbReference type="Proteomes" id="UP001472677"/>
    </source>
</evidence>
<gene>
    <name evidence="2" type="ORF">V6N12_036790</name>
</gene>
<feature type="transmembrane region" description="Helical" evidence="1">
    <location>
        <begin position="65"/>
        <end position="90"/>
    </location>
</feature>
<dbReference type="Proteomes" id="UP001472677">
    <property type="component" value="Unassembled WGS sequence"/>
</dbReference>
<protein>
    <submittedName>
        <fullName evidence="2">Uncharacterized protein</fullName>
    </submittedName>
</protein>
<keyword evidence="3" id="KW-1185">Reference proteome</keyword>
<keyword evidence="1" id="KW-1133">Transmembrane helix</keyword>
<evidence type="ECO:0000313" key="2">
    <source>
        <dbReference type="EMBL" id="KAK8510876.1"/>
    </source>
</evidence>
<sequence>MQSTWLPLDVCEAIEKKIRIFVWGSSNESPSLALVKWDAVKSPLKEGGLGFRDLRCHNQALVTKLGSFGLTALVFGGVLVRVGMLFVMAFVGKSGMGGILIFGGIFGLTGMLLS</sequence>
<proteinExistence type="predicted"/>
<keyword evidence="1" id="KW-0812">Transmembrane</keyword>
<name>A0ABR2BUR6_9ROSI</name>
<feature type="transmembrane region" description="Helical" evidence="1">
    <location>
        <begin position="96"/>
        <end position="113"/>
    </location>
</feature>
<organism evidence="2 3">
    <name type="scientific">Hibiscus sabdariffa</name>
    <name type="common">roselle</name>
    <dbReference type="NCBI Taxonomy" id="183260"/>
    <lineage>
        <taxon>Eukaryota</taxon>
        <taxon>Viridiplantae</taxon>
        <taxon>Streptophyta</taxon>
        <taxon>Embryophyta</taxon>
        <taxon>Tracheophyta</taxon>
        <taxon>Spermatophyta</taxon>
        <taxon>Magnoliopsida</taxon>
        <taxon>eudicotyledons</taxon>
        <taxon>Gunneridae</taxon>
        <taxon>Pentapetalae</taxon>
        <taxon>rosids</taxon>
        <taxon>malvids</taxon>
        <taxon>Malvales</taxon>
        <taxon>Malvaceae</taxon>
        <taxon>Malvoideae</taxon>
        <taxon>Hibiscus</taxon>
    </lineage>
</organism>